<dbReference type="Proteomes" id="UP001601059">
    <property type="component" value="Unassembled WGS sequence"/>
</dbReference>
<organism evidence="1 2">
    <name type="scientific">Cytobacillus spartinae</name>
    <dbReference type="NCBI Taxonomy" id="3299023"/>
    <lineage>
        <taxon>Bacteria</taxon>
        <taxon>Bacillati</taxon>
        <taxon>Bacillota</taxon>
        <taxon>Bacilli</taxon>
        <taxon>Bacillales</taxon>
        <taxon>Bacillaceae</taxon>
        <taxon>Cytobacillus</taxon>
    </lineage>
</organism>
<keyword evidence="2" id="KW-1185">Reference proteome</keyword>
<evidence type="ECO:0008006" key="3">
    <source>
        <dbReference type="Google" id="ProtNLM"/>
    </source>
</evidence>
<comment type="caution">
    <text evidence="1">The sequence shown here is derived from an EMBL/GenBank/DDBJ whole genome shotgun (WGS) entry which is preliminary data.</text>
</comment>
<proteinExistence type="predicted"/>
<accession>A0ABW6K9I9</accession>
<reference evidence="1 2" key="1">
    <citation type="submission" date="2024-08" db="EMBL/GenBank/DDBJ databases">
        <title>Two novel Cytobacillus novel species.</title>
        <authorList>
            <person name="Liu G."/>
        </authorList>
    </citation>
    <scope>NUCLEOTIDE SEQUENCE [LARGE SCALE GENOMIC DNA]</scope>
    <source>
        <strain evidence="1 2">FJAT-54145</strain>
    </source>
</reference>
<gene>
    <name evidence="1" type="ORF">ACFYKX_09625</name>
</gene>
<dbReference type="RefSeq" id="WP_389360464.1">
    <property type="nucleotide sequence ID" value="NZ_JBIACK010000003.1"/>
</dbReference>
<sequence>MMDSKMIETIVKEVISQLEGIGHSVKPKLLVVSKEEGMEGEINVLLKDWEIVRVHNQSKISFNDIQQALFLNVHQDALARMAAGFTDTHESKLFADLIYHEMPITMTLEASLQKLLDVNGKTHRYPNYIKKIVTFKETVEGFGVNFQSVNTLKAFKMQDSQILKKLITQEDIENLVGKRLTVKPRTIITPLAKDKARELGIEIYFT</sequence>
<name>A0ABW6K9I9_9BACI</name>
<evidence type="ECO:0000313" key="2">
    <source>
        <dbReference type="Proteomes" id="UP001601059"/>
    </source>
</evidence>
<evidence type="ECO:0000313" key="1">
    <source>
        <dbReference type="EMBL" id="MFE8700874.1"/>
    </source>
</evidence>
<protein>
    <recommendedName>
        <fullName evidence="3">Ethanolamine utilization protein</fullName>
    </recommendedName>
</protein>
<dbReference type="EMBL" id="JBIACK010000003">
    <property type="protein sequence ID" value="MFE8700874.1"/>
    <property type="molecule type" value="Genomic_DNA"/>
</dbReference>